<gene>
    <name evidence="1" type="ORF">EAI_11805</name>
</gene>
<dbReference type="STRING" id="610380.E2B5P1"/>
<dbReference type="FunCoup" id="E2B5P1">
    <property type="interactions" value="2"/>
</dbReference>
<reference evidence="1 2" key="1">
    <citation type="journal article" date="2010" name="Science">
        <title>Genomic comparison of the ants Camponotus floridanus and Harpegnathos saltator.</title>
        <authorList>
            <person name="Bonasio R."/>
            <person name="Zhang G."/>
            <person name="Ye C."/>
            <person name="Mutti N.S."/>
            <person name="Fang X."/>
            <person name="Qin N."/>
            <person name="Donahue G."/>
            <person name="Yang P."/>
            <person name="Li Q."/>
            <person name="Li C."/>
            <person name="Zhang P."/>
            <person name="Huang Z."/>
            <person name="Berger S.L."/>
            <person name="Reinberg D."/>
            <person name="Wang J."/>
            <person name="Liebig J."/>
        </authorList>
    </citation>
    <scope>NUCLEOTIDE SEQUENCE [LARGE SCALE GENOMIC DNA]</scope>
    <source>
        <strain evidence="1 2">R22 G/1</strain>
    </source>
</reference>
<proteinExistence type="predicted"/>
<dbReference type="OMA" id="HTPLTNP"/>
<accession>E2B5P1</accession>
<keyword evidence="2" id="KW-1185">Reference proteome</keyword>
<sequence>MAQALHVRNPYPVPDISREGAWVSSGPVLGDKVSPSDRDWNAKLSAHERLFAHHTLNSIRRDQRLVRPKVPDDALDFALDAVYVHSRDTLVPKMYVSMQPETLGKETWRVLRNEIKIAPKTPKPDRPTQNDEDEELKPAVRGAFLADKTSCYCGPALPRRIHPSSVKLNIESPHMEQSNPGYSRKIDGTFYSI</sequence>
<dbReference type="OrthoDB" id="10013535at2759"/>
<dbReference type="AlphaFoldDB" id="E2B5P1"/>
<dbReference type="EMBL" id="GL445864">
    <property type="protein sequence ID" value="EFN89010.1"/>
    <property type="molecule type" value="Genomic_DNA"/>
</dbReference>
<evidence type="ECO:0000313" key="1">
    <source>
        <dbReference type="EMBL" id="EFN89010.1"/>
    </source>
</evidence>
<dbReference type="KEGG" id="hst:105188094"/>
<dbReference type="Proteomes" id="UP000008237">
    <property type="component" value="Unassembled WGS sequence"/>
</dbReference>
<organism evidence="2">
    <name type="scientific">Harpegnathos saltator</name>
    <name type="common">Jerdon's jumping ant</name>
    <dbReference type="NCBI Taxonomy" id="610380"/>
    <lineage>
        <taxon>Eukaryota</taxon>
        <taxon>Metazoa</taxon>
        <taxon>Ecdysozoa</taxon>
        <taxon>Arthropoda</taxon>
        <taxon>Hexapoda</taxon>
        <taxon>Insecta</taxon>
        <taxon>Pterygota</taxon>
        <taxon>Neoptera</taxon>
        <taxon>Endopterygota</taxon>
        <taxon>Hymenoptera</taxon>
        <taxon>Apocrita</taxon>
        <taxon>Aculeata</taxon>
        <taxon>Formicoidea</taxon>
        <taxon>Formicidae</taxon>
        <taxon>Ponerinae</taxon>
        <taxon>Ponerini</taxon>
        <taxon>Harpegnathos</taxon>
    </lineage>
</organism>
<protein>
    <submittedName>
        <fullName evidence="1">Uncharacterized protein C1orf194</fullName>
    </submittedName>
</protein>
<name>E2B5P1_HARSA</name>
<dbReference type="InterPro" id="IPR022179">
    <property type="entry name" value="CFAP276"/>
</dbReference>
<dbReference type="Pfam" id="PF12494">
    <property type="entry name" value="DUF3695"/>
    <property type="match status" value="1"/>
</dbReference>
<evidence type="ECO:0000313" key="2">
    <source>
        <dbReference type="Proteomes" id="UP000008237"/>
    </source>
</evidence>
<dbReference type="InParanoid" id="E2B5P1"/>